<dbReference type="SUPFAM" id="SSF47095">
    <property type="entry name" value="HMG-box"/>
    <property type="match status" value="1"/>
</dbReference>
<dbReference type="Gene3D" id="1.10.30.10">
    <property type="entry name" value="High mobility group box domain"/>
    <property type="match status" value="1"/>
</dbReference>
<dbReference type="Proteomes" id="UP000745764">
    <property type="component" value="Unassembled WGS sequence"/>
</dbReference>
<comment type="subcellular location">
    <subcellularLocation>
        <location evidence="1">Nucleus</location>
    </subcellularLocation>
</comment>
<dbReference type="PANTHER" id="PTHR45803">
    <property type="entry name" value="SOX100B"/>
    <property type="match status" value="1"/>
</dbReference>
<keyword evidence="10" id="KW-1185">Reference proteome</keyword>
<dbReference type="GO" id="GO:0000978">
    <property type="term" value="F:RNA polymerase II cis-regulatory region sequence-specific DNA binding"/>
    <property type="evidence" value="ECO:0007669"/>
    <property type="project" value="TreeGrafter"/>
</dbReference>
<evidence type="ECO:0000313" key="10">
    <source>
        <dbReference type="Proteomes" id="UP000745764"/>
    </source>
</evidence>
<dbReference type="CDD" id="cd01389">
    <property type="entry name" value="HMG-box_ROX1-like"/>
    <property type="match status" value="1"/>
</dbReference>
<feature type="region of interest" description="Disordered" evidence="7">
    <location>
        <begin position="161"/>
        <end position="214"/>
    </location>
</feature>
<dbReference type="InterPro" id="IPR009071">
    <property type="entry name" value="HMG_box_dom"/>
</dbReference>
<proteinExistence type="predicted"/>
<feature type="region of interest" description="Disordered" evidence="7">
    <location>
        <begin position="1"/>
        <end position="28"/>
    </location>
</feature>
<dbReference type="InterPro" id="IPR050917">
    <property type="entry name" value="SOX_TF"/>
</dbReference>
<dbReference type="PANTHER" id="PTHR45803:SF5">
    <property type="entry name" value="SOX100B"/>
    <property type="match status" value="1"/>
</dbReference>
<gene>
    <name evidence="9" type="ORF">AWRI4620_LOCUS5834</name>
</gene>
<evidence type="ECO:0000259" key="8">
    <source>
        <dbReference type="PROSITE" id="PS50118"/>
    </source>
</evidence>
<keyword evidence="5 6" id="KW-0539">Nucleus</keyword>
<feature type="region of interest" description="Disordered" evidence="7">
    <location>
        <begin position="328"/>
        <end position="404"/>
    </location>
</feature>
<evidence type="ECO:0000256" key="4">
    <source>
        <dbReference type="ARBA" id="ARBA00023163"/>
    </source>
</evidence>
<reference evidence="9" key="1">
    <citation type="submission" date="2020-06" db="EMBL/GenBank/DDBJ databases">
        <authorList>
            <person name="Onetto C."/>
        </authorList>
    </citation>
    <scope>NUCLEOTIDE SEQUENCE</scope>
</reference>
<comment type="caution">
    <text evidence="9">The sequence shown here is derived from an EMBL/GenBank/DDBJ whole genome shotgun (WGS) entry which is preliminary data.</text>
</comment>
<accession>A0A9N8KIM0</accession>
<evidence type="ECO:0000256" key="1">
    <source>
        <dbReference type="ARBA" id="ARBA00004123"/>
    </source>
</evidence>
<dbReference type="AlphaFoldDB" id="A0A9N8KIM0"/>
<sequence>MSELLETFSLEDPMTSTAEQGSSTDSLPDFDMDMDFDIDSLDLPADLSDIPTGGMDLSTPSLDLSVSDLDSNFNPDTGLFNSGPSFNSFDSQFAPPPMMPQQFMPMYTPQYPFGYMPPPGYMLVPAFYSQQPMMPMMQPPMQMPMQNPSFSFTPTPDVPAFPSFDLDSSEPMSDVSVSTSARRSHRNAGKKTTYEDTPTPSPTPTPVKRQKISRPKIQRPAIDLAGPISVLTDGCDAPIKDMLAIANRSAAVRRADAKKAGKILRPLNSFVCYRAAYADRVKQWASKNSHQDLSIILGQSWKIEPKNIRDFYINCAELDRANHNEAFPHYKFNPGKPGKSGASKKSARSVRTASPGSDDEPTPRPNKTQQLVPLPLTDEDDEMTSLFGDSPAPTPSKYNFRRRL</sequence>
<dbReference type="Pfam" id="PF00505">
    <property type="entry name" value="HMG_box"/>
    <property type="match status" value="1"/>
</dbReference>
<evidence type="ECO:0000313" key="9">
    <source>
        <dbReference type="EMBL" id="CAD0111579.1"/>
    </source>
</evidence>
<evidence type="ECO:0000256" key="7">
    <source>
        <dbReference type="SAM" id="MobiDB-lite"/>
    </source>
</evidence>
<evidence type="ECO:0000256" key="5">
    <source>
        <dbReference type="ARBA" id="ARBA00023242"/>
    </source>
</evidence>
<evidence type="ECO:0000256" key="3">
    <source>
        <dbReference type="ARBA" id="ARBA00023125"/>
    </source>
</evidence>
<feature type="compositionally biased region" description="Low complexity" evidence="7">
    <location>
        <begin position="334"/>
        <end position="344"/>
    </location>
</feature>
<feature type="compositionally biased region" description="Polar residues" evidence="7">
    <location>
        <begin position="14"/>
        <end position="24"/>
    </location>
</feature>
<dbReference type="PROSITE" id="PS50118">
    <property type="entry name" value="HMG_BOX_2"/>
    <property type="match status" value="1"/>
</dbReference>
<keyword evidence="2" id="KW-0805">Transcription regulation</keyword>
<feature type="DNA-binding region" description="HMG box" evidence="6">
    <location>
        <begin position="263"/>
        <end position="331"/>
    </location>
</feature>
<dbReference type="InterPro" id="IPR036910">
    <property type="entry name" value="HMG_box_dom_sf"/>
</dbReference>
<dbReference type="GO" id="GO:0005634">
    <property type="term" value="C:nucleus"/>
    <property type="evidence" value="ECO:0007669"/>
    <property type="project" value="UniProtKB-SubCell"/>
</dbReference>
<keyword evidence="3 6" id="KW-0238">DNA-binding</keyword>
<keyword evidence="4" id="KW-0804">Transcription</keyword>
<name>A0A9N8KIM0_9PEZI</name>
<dbReference type="SMART" id="SM00398">
    <property type="entry name" value="HMG"/>
    <property type="match status" value="1"/>
</dbReference>
<protein>
    <recommendedName>
        <fullName evidence="8">HMG box domain-containing protein</fullName>
    </recommendedName>
</protein>
<evidence type="ECO:0000256" key="6">
    <source>
        <dbReference type="PROSITE-ProRule" id="PRU00267"/>
    </source>
</evidence>
<evidence type="ECO:0000256" key="2">
    <source>
        <dbReference type="ARBA" id="ARBA00023015"/>
    </source>
</evidence>
<dbReference type="OrthoDB" id="6247875at2759"/>
<feature type="domain" description="HMG box" evidence="8">
    <location>
        <begin position="263"/>
        <end position="331"/>
    </location>
</feature>
<dbReference type="GO" id="GO:0000981">
    <property type="term" value="F:DNA-binding transcription factor activity, RNA polymerase II-specific"/>
    <property type="evidence" value="ECO:0007669"/>
    <property type="project" value="TreeGrafter"/>
</dbReference>
<dbReference type="EMBL" id="CAINUL010000013">
    <property type="protein sequence ID" value="CAD0111579.1"/>
    <property type="molecule type" value="Genomic_DNA"/>
</dbReference>
<organism evidence="9 10">
    <name type="scientific">Aureobasidium uvarum</name>
    <dbReference type="NCBI Taxonomy" id="2773716"/>
    <lineage>
        <taxon>Eukaryota</taxon>
        <taxon>Fungi</taxon>
        <taxon>Dikarya</taxon>
        <taxon>Ascomycota</taxon>
        <taxon>Pezizomycotina</taxon>
        <taxon>Dothideomycetes</taxon>
        <taxon>Dothideomycetidae</taxon>
        <taxon>Dothideales</taxon>
        <taxon>Saccotheciaceae</taxon>
        <taxon>Aureobasidium</taxon>
    </lineage>
</organism>